<accession>A0ABW5QLP7</accession>
<proteinExistence type="predicted"/>
<dbReference type="PANTHER" id="PTHR43648">
    <property type="entry name" value="ELECTRON TRANSFER FLAVOPROTEIN BETA SUBUNIT LYSINE METHYLTRANSFERASE"/>
    <property type="match status" value="1"/>
</dbReference>
<dbReference type="PANTHER" id="PTHR43648:SF1">
    <property type="entry name" value="ELECTRON TRANSFER FLAVOPROTEIN BETA SUBUNIT LYSINE METHYLTRANSFERASE"/>
    <property type="match status" value="1"/>
</dbReference>
<name>A0ABW5QLP7_9HYPH</name>
<organism evidence="3 4">
    <name type="scientific">Devosia albogilva</name>
    <dbReference type="NCBI Taxonomy" id="429726"/>
    <lineage>
        <taxon>Bacteria</taxon>
        <taxon>Pseudomonadati</taxon>
        <taxon>Pseudomonadota</taxon>
        <taxon>Alphaproteobacteria</taxon>
        <taxon>Hyphomicrobiales</taxon>
        <taxon>Devosiaceae</taxon>
        <taxon>Devosia</taxon>
    </lineage>
</organism>
<keyword evidence="1 3" id="KW-0489">Methyltransferase</keyword>
<dbReference type="InterPro" id="IPR019410">
    <property type="entry name" value="Methyltransf_16"/>
</dbReference>
<keyword evidence="4" id="KW-1185">Reference proteome</keyword>
<dbReference type="Pfam" id="PF10294">
    <property type="entry name" value="Methyltransf_16"/>
    <property type="match status" value="1"/>
</dbReference>
<keyword evidence="2" id="KW-0808">Transferase</keyword>
<dbReference type="InterPro" id="IPR029063">
    <property type="entry name" value="SAM-dependent_MTases_sf"/>
</dbReference>
<dbReference type="EMBL" id="JBHUNP010000001">
    <property type="protein sequence ID" value="MFD2648296.1"/>
    <property type="molecule type" value="Genomic_DNA"/>
</dbReference>
<sequence>MIQPNLFIREHLRLGPVPGVAGVEVYQAHSGSRLSRLGSDAAPYWAYAWGGGVVLAQYLQAHPELVAGRRVLDLGAGSGLVGIVAAQLGPDVAAAEIDPFGRAAVELNAAANGVCVALVDVDIAGEPPAGFELILAGDVFYDPEVAAGVLPFLQRCREAGTEVLIGDPQRRDLPVGVLEPVFRGVVTDMGGVEREAGVYRLKNPHPASP</sequence>
<dbReference type="InterPro" id="IPR050078">
    <property type="entry name" value="Ribosomal_L11_MeTrfase_PrmA"/>
</dbReference>
<evidence type="ECO:0000256" key="2">
    <source>
        <dbReference type="ARBA" id="ARBA00022679"/>
    </source>
</evidence>
<protein>
    <submittedName>
        <fullName evidence="3">Class I SAM-dependent methyltransferase</fullName>
    </submittedName>
</protein>
<gene>
    <name evidence="3" type="ORF">ACFSX5_10885</name>
</gene>
<dbReference type="GO" id="GO:0008168">
    <property type="term" value="F:methyltransferase activity"/>
    <property type="evidence" value="ECO:0007669"/>
    <property type="project" value="UniProtKB-KW"/>
</dbReference>
<dbReference type="RefSeq" id="WP_386833429.1">
    <property type="nucleotide sequence ID" value="NZ_JBHUNP010000001.1"/>
</dbReference>
<dbReference type="Gene3D" id="3.40.50.150">
    <property type="entry name" value="Vaccinia Virus protein VP39"/>
    <property type="match status" value="1"/>
</dbReference>
<evidence type="ECO:0000313" key="3">
    <source>
        <dbReference type="EMBL" id="MFD2648296.1"/>
    </source>
</evidence>
<comment type="caution">
    <text evidence="3">The sequence shown here is derived from an EMBL/GenBank/DDBJ whole genome shotgun (WGS) entry which is preliminary data.</text>
</comment>
<evidence type="ECO:0000256" key="1">
    <source>
        <dbReference type="ARBA" id="ARBA00022603"/>
    </source>
</evidence>
<reference evidence="4" key="1">
    <citation type="journal article" date="2019" name="Int. J. Syst. Evol. Microbiol.">
        <title>The Global Catalogue of Microorganisms (GCM) 10K type strain sequencing project: providing services to taxonomists for standard genome sequencing and annotation.</title>
        <authorList>
            <consortium name="The Broad Institute Genomics Platform"/>
            <consortium name="The Broad Institute Genome Sequencing Center for Infectious Disease"/>
            <person name="Wu L."/>
            <person name="Ma J."/>
        </authorList>
    </citation>
    <scope>NUCLEOTIDE SEQUENCE [LARGE SCALE GENOMIC DNA]</scope>
    <source>
        <strain evidence="4">CCM 7427</strain>
    </source>
</reference>
<dbReference type="Proteomes" id="UP001597521">
    <property type="component" value="Unassembled WGS sequence"/>
</dbReference>
<dbReference type="GO" id="GO:0032259">
    <property type="term" value="P:methylation"/>
    <property type="evidence" value="ECO:0007669"/>
    <property type="project" value="UniProtKB-KW"/>
</dbReference>
<dbReference type="SUPFAM" id="SSF53335">
    <property type="entry name" value="S-adenosyl-L-methionine-dependent methyltransferases"/>
    <property type="match status" value="1"/>
</dbReference>
<evidence type="ECO:0000313" key="4">
    <source>
        <dbReference type="Proteomes" id="UP001597521"/>
    </source>
</evidence>